<dbReference type="eggNOG" id="COG1961">
    <property type="taxonomic scope" value="Bacteria"/>
</dbReference>
<dbReference type="RefSeq" id="WP_014176304.1">
    <property type="nucleotide sequence ID" value="NC_016582.1"/>
</dbReference>
<proteinExistence type="predicted"/>
<dbReference type="KEGG" id="sbh:SBI_03709"/>
<dbReference type="PANTHER" id="PTHR30461:SF2">
    <property type="entry name" value="SERINE RECOMBINASE PINE-RELATED"/>
    <property type="match status" value="1"/>
</dbReference>
<feature type="domain" description="Resolvase/invertase-type recombinase catalytic" evidence="4">
    <location>
        <begin position="90"/>
        <end position="236"/>
    </location>
</feature>
<dbReference type="Pfam" id="PF24623">
    <property type="entry name" value="Phage_zn_bind_8"/>
    <property type="match status" value="1"/>
</dbReference>
<evidence type="ECO:0000313" key="6">
    <source>
        <dbReference type="Proteomes" id="UP000000377"/>
    </source>
</evidence>
<evidence type="ECO:0000313" key="5">
    <source>
        <dbReference type="EMBL" id="ADI06830.1"/>
    </source>
</evidence>
<dbReference type="InterPro" id="IPR006119">
    <property type="entry name" value="Resolv_N"/>
</dbReference>
<evidence type="ECO:0000256" key="3">
    <source>
        <dbReference type="SAM" id="MobiDB-lite"/>
    </source>
</evidence>
<accession>D7CFS2</accession>
<evidence type="ECO:0000256" key="1">
    <source>
        <dbReference type="ARBA" id="ARBA00023125"/>
    </source>
</evidence>
<dbReference type="GO" id="GO:0003677">
    <property type="term" value="F:DNA binding"/>
    <property type="evidence" value="ECO:0007669"/>
    <property type="project" value="UniProtKB-KW"/>
</dbReference>
<gene>
    <name evidence="5" type="ordered locus">SBI_03709</name>
</gene>
<dbReference type="PROSITE" id="PS51736">
    <property type="entry name" value="RECOMBINASES_3"/>
    <property type="match status" value="1"/>
</dbReference>
<dbReference type="AlphaFoldDB" id="D7CFS2"/>
<dbReference type="SUPFAM" id="SSF53041">
    <property type="entry name" value="Resolvase-like"/>
    <property type="match status" value="1"/>
</dbReference>
<dbReference type="InterPro" id="IPR036162">
    <property type="entry name" value="Resolvase-like_N_sf"/>
</dbReference>
<keyword evidence="2" id="KW-0233">DNA recombination</keyword>
<dbReference type="PANTHER" id="PTHR30461">
    <property type="entry name" value="DNA-INVERTASE FROM LAMBDOID PROPHAGE"/>
    <property type="match status" value="1"/>
</dbReference>
<feature type="region of interest" description="Disordered" evidence="3">
    <location>
        <begin position="319"/>
        <end position="364"/>
    </location>
</feature>
<dbReference type="CDD" id="cd03768">
    <property type="entry name" value="SR_ResInv"/>
    <property type="match status" value="1"/>
</dbReference>
<feature type="compositionally biased region" description="Basic and acidic residues" evidence="3">
    <location>
        <begin position="15"/>
        <end position="25"/>
    </location>
</feature>
<feature type="region of interest" description="Disordered" evidence="3">
    <location>
        <begin position="1"/>
        <end position="38"/>
    </location>
</feature>
<name>D7CFS2_STRBB</name>
<dbReference type="InterPro" id="IPR056911">
    <property type="entry name" value="Phage_Znf_bind_put"/>
</dbReference>
<keyword evidence="6" id="KW-1185">Reference proteome</keyword>
<dbReference type="Proteomes" id="UP000000377">
    <property type="component" value="Chromosome"/>
</dbReference>
<dbReference type="Pfam" id="PF00239">
    <property type="entry name" value="Resolvase"/>
    <property type="match status" value="1"/>
</dbReference>
<dbReference type="Gene3D" id="3.40.50.1390">
    <property type="entry name" value="Resolvase, N-terminal catalytic domain"/>
    <property type="match status" value="1"/>
</dbReference>
<dbReference type="STRING" id="749414.SBI_03709"/>
<sequence length="364" mass="40105">MAVPQEASPSDADEVERQPCPRCRAEPGSPCRSRSGAVAGTYHTGRFTKVPRLAKLLRVPTPADRGPGQPWRPGTSVPLALAPDTSNADIRIGYARCSTLTQELQSQLDALAKHGIPRDKVFSEKISTRVRVRPQFEAALALARQIKAHAPHCRVIFTVYEMKRLGRDAAELTALADHLTAHGLVLEMLAGPLPGMYDPRGPGRLLFAFFAAMAETERENIRESTLEGLDAAARKGKHGGRPPVITDDMLHTVLRRRANGESVEQIQPDLIIPTGKRKGQAPSVASIYRALAEHEKKEAYPEAVAAARADFADLQDVDDIPRPRRVRIRRPDDPLTPEEVDLRQRLQDQVLQPTRTEEPARSIA</sequence>
<evidence type="ECO:0000256" key="2">
    <source>
        <dbReference type="ARBA" id="ARBA00023172"/>
    </source>
</evidence>
<evidence type="ECO:0000259" key="4">
    <source>
        <dbReference type="PROSITE" id="PS51736"/>
    </source>
</evidence>
<dbReference type="GO" id="GO:0000150">
    <property type="term" value="F:DNA strand exchange activity"/>
    <property type="evidence" value="ECO:0007669"/>
    <property type="project" value="InterPro"/>
</dbReference>
<dbReference type="InterPro" id="IPR050639">
    <property type="entry name" value="SSR_resolvase"/>
</dbReference>
<keyword evidence="1" id="KW-0238">DNA-binding</keyword>
<organism evidence="5 6">
    <name type="scientific">Streptomyces bingchenggensis (strain BCW-1)</name>
    <dbReference type="NCBI Taxonomy" id="749414"/>
    <lineage>
        <taxon>Bacteria</taxon>
        <taxon>Bacillati</taxon>
        <taxon>Actinomycetota</taxon>
        <taxon>Actinomycetes</taxon>
        <taxon>Kitasatosporales</taxon>
        <taxon>Streptomycetaceae</taxon>
        <taxon>Streptomyces</taxon>
    </lineage>
</organism>
<dbReference type="HOGENOM" id="CLU_010686_1_0_11"/>
<feature type="compositionally biased region" description="Basic and acidic residues" evidence="3">
    <location>
        <begin position="355"/>
        <end position="364"/>
    </location>
</feature>
<dbReference type="SMART" id="SM00857">
    <property type="entry name" value="Resolvase"/>
    <property type="match status" value="1"/>
</dbReference>
<reference evidence="5 6" key="1">
    <citation type="journal article" date="2010" name="J. Bacteriol.">
        <title>Genome sequence of the milbemycin-producing bacterium Streptomyces bingchenggensis.</title>
        <authorList>
            <person name="Wang X.J."/>
            <person name="Yan Y.J."/>
            <person name="Zhang B."/>
            <person name="An J."/>
            <person name="Wang J.J."/>
            <person name="Tian J."/>
            <person name="Jiang L."/>
            <person name="Chen Y.H."/>
            <person name="Huang S.X."/>
            <person name="Yin M."/>
            <person name="Zhang J."/>
            <person name="Gao A.L."/>
            <person name="Liu C.X."/>
            <person name="Zhu Z.X."/>
            <person name="Xiang W.S."/>
        </authorList>
    </citation>
    <scope>NUCLEOTIDE SEQUENCE [LARGE SCALE GENOMIC DNA]</scope>
    <source>
        <strain evidence="5 6">BCW-1</strain>
    </source>
</reference>
<protein>
    <submittedName>
        <fullName evidence="5">Site-specific recombinase DNA invertase Pin</fullName>
    </submittedName>
</protein>
<dbReference type="EMBL" id="CP002047">
    <property type="protein sequence ID" value="ADI06830.1"/>
    <property type="molecule type" value="Genomic_DNA"/>
</dbReference>
<dbReference type="PATRIC" id="fig|749414.3.peg.3848"/>